<reference evidence="1 2" key="1">
    <citation type="journal article" date="2021" name="Commun. Biol.">
        <title>The genome of Shorea leprosula (Dipterocarpaceae) highlights the ecological relevance of drought in aseasonal tropical rainforests.</title>
        <authorList>
            <person name="Ng K.K.S."/>
            <person name="Kobayashi M.J."/>
            <person name="Fawcett J.A."/>
            <person name="Hatakeyama M."/>
            <person name="Paape T."/>
            <person name="Ng C.H."/>
            <person name="Ang C.C."/>
            <person name="Tnah L.H."/>
            <person name="Lee C.T."/>
            <person name="Nishiyama T."/>
            <person name="Sese J."/>
            <person name="O'Brien M.J."/>
            <person name="Copetti D."/>
            <person name="Mohd Noor M.I."/>
            <person name="Ong R.C."/>
            <person name="Putra M."/>
            <person name="Sireger I.Z."/>
            <person name="Indrioko S."/>
            <person name="Kosugi Y."/>
            <person name="Izuno A."/>
            <person name="Isagi Y."/>
            <person name="Lee S.L."/>
            <person name="Shimizu K.K."/>
        </authorList>
    </citation>
    <scope>NUCLEOTIDE SEQUENCE [LARGE SCALE GENOMIC DNA]</scope>
    <source>
        <strain evidence="1">214</strain>
    </source>
</reference>
<name>A0AAV5KFV8_9ROSI</name>
<dbReference type="EMBL" id="BPVZ01000063">
    <property type="protein sequence ID" value="GKV23484.1"/>
    <property type="molecule type" value="Genomic_DNA"/>
</dbReference>
<comment type="caution">
    <text evidence="1">The sequence shown here is derived from an EMBL/GenBank/DDBJ whole genome shotgun (WGS) entry which is preliminary data.</text>
</comment>
<keyword evidence="2" id="KW-1185">Reference proteome</keyword>
<dbReference type="Proteomes" id="UP001054252">
    <property type="component" value="Unassembled WGS sequence"/>
</dbReference>
<protein>
    <recommendedName>
        <fullName evidence="3">RNase H type-1 domain-containing protein</fullName>
    </recommendedName>
</protein>
<evidence type="ECO:0008006" key="3">
    <source>
        <dbReference type="Google" id="ProtNLM"/>
    </source>
</evidence>
<organism evidence="1 2">
    <name type="scientific">Rubroshorea leprosula</name>
    <dbReference type="NCBI Taxonomy" id="152421"/>
    <lineage>
        <taxon>Eukaryota</taxon>
        <taxon>Viridiplantae</taxon>
        <taxon>Streptophyta</taxon>
        <taxon>Embryophyta</taxon>
        <taxon>Tracheophyta</taxon>
        <taxon>Spermatophyta</taxon>
        <taxon>Magnoliopsida</taxon>
        <taxon>eudicotyledons</taxon>
        <taxon>Gunneridae</taxon>
        <taxon>Pentapetalae</taxon>
        <taxon>rosids</taxon>
        <taxon>malvids</taxon>
        <taxon>Malvales</taxon>
        <taxon>Dipterocarpaceae</taxon>
        <taxon>Rubroshorea</taxon>
    </lineage>
</organism>
<proteinExistence type="predicted"/>
<accession>A0AAV5KFV8</accession>
<evidence type="ECO:0000313" key="2">
    <source>
        <dbReference type="Proteomes" id="UP001054252"/>
    </source>
</evidence>
<dbReference type="AlphaFoldDB" id="A0AAV5KFV8"/>
<sequence>MISHLQMNHVLRERNMAAHAIAKKAVHSSSDFVIL</sequence>
<gene>
    <name evidence="1" type="ORF">SLEP1_g33200</name>
</gene>
<evidence type="ECO:0000313" key="1">
    <source>
        <dbReference type="EMBL" id="GKV23484.1"/>
    </source>
</evidence>